<feature type="region of interest" description="Disordered" evidence="1">
    <location>
        <begin position="43"/>
        <end position="63"/>
    </location>
</feature>
<sequence length="124" mass="14231">MSRAVMNEKKTLAKKISWKPFEDIPFQQSRRKSLVITVEPFPVRDGNHHRSRSRSGNTKHGWAPQTCAMHASEAIPTFGRTCLPGPLLTSYDLGRGHLTEFLQVFRRRRDVARKRGGNYARLTK</sequence>
<dbReference type="EMBL" id="JAWDGP010003645">
    <property type="protein sequence ID" value="KAK3772248.1"/>
    <property type="molecule type" value="Genomic_DNA"/>
</dbReference>
<evidence type="ECO:0000313" key="2">
    <source>
        <dbReference type="EMBL" id="KAK3772248.1"/>
    </source>
</evidence>
<dbReference type="AlphaFoldDB" id="A0AAE0ZN56"/>
<protein>
    <submittedName>
        <fullName evidence="2">Uncharacterized protein</fullName>
    </submittedName>
</protein>
<proteinExistence type="predicted"/>
<gene>
    <name evidence="2" type="ORF">RRG08_046833</name>
</gene>
<reference evidence="2" key="1">
    <citation type="journal article" date="2023" name="G3 (Bethesda)">
        <title>A reference genome for the long-term kleptoplast-retaining sea slug Elysia crispata morphotype clarki.</title>
        <authorList>
            <person name="Eastman K.E."/>
            <person name="Pendleton A.L."/>
            <person name="Shaikh M.A."/>
            <person name="Suttiyut T."/>
            <person name="Ogas R."/>
            <person name="Tomko P."/>
            <person name="Gavelis G."/>
            <person name="Widhalm J.R."/>
            <person name="Wisecaver J.H."/>
        </authorList>
    </citation>
    <scope>NUCLEOTIDE SEQUENCE</scope>
    <source>
        <strain evidence="2">ECLA1</strain>
    </source>
</reference>
<comment type="caution">
    <text evidence="2">The sequence shown here is derived from an EMBL/GenBank/DDBJ whole genome shotgun (WGS) entry which is preliminary data.</text>
</comment>
<evidence type="ECO:0000313" key="3">
    <source>
        <dbReference type="Proteomes" id="UP001283361"/>
    </source>
</evidence>
<dbReference type="Proteomes" id="UP001283361">
    <property type="component" value="Unassembled WGS sequence"/>
</dbReference>
<evidence type="ECO:0000256" key="1">
    <source>
        <dbReference type="SAM" id="MobiDB-lite"/>
    </source>
</evidence>
<keyword evidence="3" id="KW-1185">Reference proteome</keyword>
<accession>A0AAE0ZN56</accession>
<name>A0AAE0ZN56_9GAST</name>
<organism evidence="2 3">
    <name type="scientific">Elysia crispata</name>
    <name type="common">lettuce slug</name>
    <dbReference type="NCBI Taxonomy" id="231223"/>
    <lineage>
        <taxon>Eukaryota</taxon>
        <taxon>Metazoa</taxon>
        <taxon>Spiralia</taxon>
        <taxon>Lophotrochozoa</taxon>
        <taxon>Mollusca</taxon>
        <taxon>Gastropoda</taxon>
        <taxon>Heterobranchia</taxon>
        <taxon>Euthyneura</taxon>
        <taxon>Panpulmonata</taxon>
        <taxon>Sacoglossa</taxon>
        <taxon>Placobranchoidea</taxon>
        <taxon>Plakobranchidae</taxon>
        <taxon>Elysia</taxon>
    </lineage>
</organism>